<organism evidence="1">
    <name type="scientific">Anguilla anguilla</name>
    <name type="common">European freshwater eel</name>
    <name type="synonym">Muraena anguilla</name>
    <dbReference type="NCBI Taxonomy" id="7936"/>
    <lineage>
        <taxon>Eukaryota</taxon>
        <taxon>Metazoa</taxon>
        <taxon>Chordata</taxon>
        <taxon>Craniata</taxon>
        <taxon>Vertebrata</taxon>
        <taxon>Euteleostomi</taxon>
        <taxon>Actinopterygii</taxon>
        <taxon>Neopterygii</taxon>
        <taxon>Teleostei</taxon>
        <taxon>Anguilliformes</taxon>
        <taxon>Anguillidae</taxon>
        <taxon>Anguilla</taxon>
    </lineage>
</organism>
<proteinExistence type="predicted"/>
<sequence length="102" mass="11161">MPSKTVFGEKVSIVATFFFGWRVKSKAFQFFKKPEYIQARKESIFVPWLRSKHQSLVSSLTTPPPSASLEAVVTATVLASVGTGLRDCASNCCPADTLTCPM</sequence>
<dbReference type="EMBL" id="GBXM01006953">
    <property type="protein sequence ID" value="JAI01625.1"/>
    <property type="molecule type" value="Transcribed_RNA"/>
</dbReference>
<name>A0A0E9XG38_ANGAN</name>
<protein>
    <submittedName>
        <fullName evidence="1">Uncharacterized protein</fullName>
    </submittedName>
</protein>
<accession>A0A0E9XG38</accession>
<reference evidence="1" key="2">
    <citation type="journal article" date="2015" name="Fish Shellfish Immunol.">
        <title>Early steps in the European eel (Anguilla anguilla)-Vibrio vulnificus interaction in the gills: Role of the RtxA13 toxin.</title>
        <authorList>
            <person name="Callol A."/>
            <person name="Pajuelo D."/>
            <person name="Ebbesson L."/>
            <person name="Teles M."/>
            <person name="MacKenzie S."/>
            <person name="Amaro C."/>
        </authorList>
    </citation>
    <scope>NUCLEOTIDE SEQUENCE</scope>
</reference>
<evidence type="ECO:0000313" key="1">
    <source>
        <dbReference type="EMBL" id="JAI01625.1"/>
    </source>
</evidence>
<dbReference type="AlphaFoldDB" id="A0A0E9XG38"/>
<reference evidence="1" key="1">
    <citation type="submission" date="2014-11" db="EMBL/GenBank/DDBJ databases">
        <authorList>
            <person name="Amaro Gonzalez C."/>
        </authorList>
    </citation>
    <scope>NUCLEOTIDE SEQUENCE</scope>
</reference>